<evidence type="ECO:0000313" key="1">
    <source>
        <dbReference type="EMBL" id="KEO45263.1"/>
    </source>
</evidence>
<dbReference type="SMART" id="SM00420">
    <property type="entry name" value="HTH_DEOR"/>
    <property type="match status" value="1"/>
</dbReference>
<evidence type="ECO:0000313" key="2">
    <source>
        <dbReference type="Proteomes" id="UP000027855"/>
    </source>
</evidence>
<gene>
    <name evidence="1" type="ORF">DL07_02020</name>
</gene>
<accession>A0A074ITH8</accession>
<dbReference type="PRINTS" id="PR00037">
    <property type="entry name" value="HTHLACR"/>
</dbReference>
<organism evidence="1 2">
    <name type="scientific">Streptococcus salivarius</name>
    <dbReference type="NCBI Taxonomy" id="1304"/>
    <lineage>
        <taxon>Bacteria</taxon>
        <taxon>Bacillati</taxon>
        <taxon>Bacillota</taxon>
        <taxon>Bacilli</taxon>
        <taxon>Lactobacillales</taxon>
        <taxon>Streptococcaceae</taxon>
        <taxon>Streptococcus</taxon>
    </lineage>
</organism>
<dbReference type="InterPro" id="IPR037171">
    <property type="entry name" value="NagB/RpiA_transferase-like"/>
</dbReference>
<dbReference type="RefSeq" id="WP_014633945.1">
    <property type="nucleotide sequence ID" value="NZ_CP015282.1"/>
</dbReference>
<protein>
    <submittedName>
        <fullName evidence="1">DeoR faimly transcriptional regulator</fullName>
    </submittedName>
</protein>
<dbReference type="EMBL" id="JJMT01000012">
    <property type="protein sequence ID" value="KEO45263.1"/>
    <property type="molecule type" value="Genomic_DNA"/>
</dbReference>
<dbReference type="SUPFAM" id="SSF100950">
    <property type="entry name" value="NagB/RpiA/CoA transferase-like"/>
    <property type="match status" value="1"/>
</dbReference>
<comment type="caution">
    <text evidence="1">The sequence shown here is derived from an EMBL/GenBank/DDBJ whole genome shotgun (WGS) entry which is preliminary data.</text>
</comment>
<dbReference type="SUPFAM" id="SSF46785">
    <property type="entry name" value="Winged helix' DNA-binding domain"/>
    <property type="match status" value="1"/>
</dbReference>
<sequence length="248" mass="27099">MLKSERKQIILSQLKQDGFVTLENLTVLLSDTSESTIRRDLDELAADGQLKRVHGGAESIHGLKEEIANSQKAIRNVQEKAQLAGYAADLIKEGDVVFLEASTTNELLIPHLANRQVTVVTNSIHHAVKLVDLGVSTRIVGGKVKHSTDASIGSTAQEQIRQLNFDCAFIGANGVDAHYFTTPDMEEAVIKRTVIANAQKAYVLADASKLGQITYAKVAEVEKVTIITNASEEELLKELKEKTRVIEV</sequence>
<dbReference type="AlphaFoldDB" id="A0A074ITH8"/>
<dbReference type="PANTHER" id="PTHR30363:SF56">
    <property type="entry name" value="TRANSCRIPTIONAL REGULATOR, DEOR FAMILY"/>
    <property type="match status" value="1"/>
</dbReference>
<dbReference type="InterPro" id="IPR036390">
    <property type="entry name" value="WH_DNA-bd_sf"/>
</dbReference>
<reference evidence="1 2" key="1">
    <citation type="submission" date="2014-04" db="EMBL/GenBank/DDBJ databases">
        <title>Variable characteristics of bacteriocin-producing Streptococcus salivarius strains isolated from Malaysian subjects.</title>
        <authorList>
            <person name="Philip K."/>
            <person name="Barbour A."/>
        </authorList>
    </citation>
    <scope>NUCLEOTIDE SEQUENCE [LARGE SCALE GENOMIC DNA]</scope>
    <source>
        <strain evidence="1 2">NU10</strain>
    </source>
</reference>
<dbReference type="PATRIC" id="fig|1304.175.peg.1367"/>
<dbReference type="GO" id="GO:0003700">
    <property type="term" value="F:DNA-binding transcription factor activity"/>
    <property type="evidence" value="ECO:0007669"/>
    <property type="project" value="InterPro"/>
</dbReference>
<proteinExistence type="predicted"/>
<dbReference type="InterPro" id="IPR001034">
    <property type="entry name" value="DeoR_HTH"/>
</dbReference>
<dbReference type="Gene3D" id="3.40.50.1360">
    <property type="match status" value="1"/>
</dbReference>
<dbReference type="Pfam" id="PF00455">
    <property type="entry name" value="DeoRC"/>
    <property type="match status" value="1"/>
</dbReference>
<name>A0A074ITH8_STRSL</name>
<dbReference type="InterPro" id="IPR014036">
    <property type="entry name" value="DeoR-like_C"/>
</dbReference>
<dbReference type="GeneID" id="93791575"/>
<dbReference type="PROSITE" id="PS51000">
    <property type="entry name" value="HTH_DEOR_2"/>
    <property type="match status" value="1"/>
</dbReference>
<dbReference type="SMART" id="SM01134">
    <property type="entry name" value="DeoRC"/>
    <property type="match status" value="1"/>
</dbReference>
<dbReference type="PANTHER" id="PTHR30363">
    <property type="entry name" value="HTH-TYPE TRANSCRIPTIONAL REGULATOR SRLR-RELATED"/>
    <property type="match status" value="1"/>
</dbReference>
<dbReference type="InterPro" id="IPR050313">
    <property type="entry name" value="Carb_Metab_HTH_regulators"/>
</dbReference>
<dbReference type="Proteomes" id="UP000027855">
    <property type="component" value="Unassembled WGS sequence"/>
</dbReference>
<dbReference type="Pfam" id="PF08220">
    <property type="entry name" value="HTH_DeoR"/>
    <property type="match status" value="1"/>
</dbReference>